<dbReference type="PROSITE" id="PS51845">
    <property type="entry name" value="PDEASE_I_2"/>
    <property type="match status" value="1"/>
</dbReference>
<feature type="region of interest" description="Disordered" evidence="7">
    <location>
        <begin position="103"/>
        <end position="132"/>
    </location>
</feature>
<evidence type="ECO:0000313" key="9">
    <source>
        <dbReference type="EMBL" id="OHT15206.1"/>
    </source>
</evidence>
<keyword evidence="3" id="KW-0378">Hydrolase</keyword>
<dbReference type="VEuPathDB" id="TrichDB:TRFO_42669"/>
<feature type="region of interest" description="Disordered" evidence="7">
    <location>
        <begin position="1"/>
        <end position="89"/>
    </location>
</feature>
<dbReference type="GO" id="GO:0004114">
    <property type="term" value="F:3',5'-cyclic-nucleotide phosphodiesterase activity"/>
    <property type="evidence" value="ECO:0007669"/>
    <property type="project" value="InterPro"/>
</dbReference>
<dbReference type="AlphaFoldDB" id="A0A1J4KZS5"/>
<dbReference type="GeneID" id="94849128"/>
<feature type="binding site" evidence="6">
    <location>
        <position position="933"/>
    </location>
    <ligand>
        <name>Zn(2+)</name>
        <dbReference type="ChEBI" id="CHEBI:29105"/>
        <label>1</label>
    </ligand>
</feature>
<dbReference type="GO" id="GO:0007165">
    <property type="term" value="P:signal transduction"/>
    <property type="evidence" value="ECO:0007669"/>
    <property type="project" value="InterPro"/>
</dbReference>
<evidence type="ECO:0000256" key="3">
    <source>
        <dbReference type="ARBA" id="ARBA00022801"/>
    </source>
</evidence>
<evidence type="ECO:0000259" key="8">
    <source>
        <dbReference type="PROSITE" id="PS51845"/>
    </source>
</evidence>
<dbReference type="Pfam" id="PF00233">
    <property type="entry name" value="PDEase_I"/>
    <property type="match status" value="1"/>
</dbReference>
<evidence type="ECO:0000256" key="4">
    <source>
        <dbReference type="PIRSR" id="PIRSR623088-1"/>
    </source>
</evidence>
<dbReference type="EMBL" id="MLAK01000260">
    <property type="protein sequence ID" value="OHT15206.1"/>
    <property type="molecule type" value="Genomic_DNA"/>
</dbReference>
<feature type="binding site" evidence="6">
    <location>
        <position position="933"/>
    </location>
    <ligand>
        <name>Zn(2+)</name>
        <dbReference type="ChEBI" id="CHEBI:29105"/>
        <label>2</label>
    </ligand>
</feature>
<dbReference type="CDD" id="cd00077">
    <property type="entry name" value="HDc"/>
    <property type="match status" value="1"/>
</dbReference>
<dbReference type="PRINTS" id="PR00387">
    <property type="entry name" value="PDIESTERASE1"/>
</dbReference>
<feature type="compositionally biased region" description="Low complexity" evidence="7">
    <location>
        <begin position="103"/>
        <end position="113"/>
    </location>
</feature>
<dbReference type="Gene3D" id="1.10.1300.10">
    <property type="entry name" value="3'5'-cyclic nucleotide phosphodiesterase, catalytic domain"/>
    <property type="match status" value="1"/>
</dbReference>
<dbReference type="InterPro" id="IPR003018">
    <property type="entry name" value="GAF"/>
</dbReference>
<feature type="binding site" evidence="6">
    <location>
        <position position="896"/>
    </location>
    <ligand>
        <name>Zn(2+)</name>
        <dbReference type="ChEBI" id="CHEBI:29105"/>
        <label>1</label>
    </ligand>
</feature>
<dbReference type="Pfam" id="PF13185">
    <property type="entry name" value="GAF_2"/>
    <property type="match status" value="1"/>
</dbReference>
<feature type="domain" description="PDEase" evidence="8">
    <location>
        <begin position="818"/>
        <end position="1139"/>
    </location>
</feature>
<protein>
    <submittedName>
        <fullName evidence="9">3'5'-cyclic nucleotide phosphodiesterase family protein</fullName>
    </submittedName>
</protein>
<feature type="binding site" evidence="6">
    <location>
        <position position="1044"/>
    </location>
    <ligand>
        <name>Zn(2+)</name>
        <dbReference type="ChEBI" id="CHEBI:29105"/>
        <label>1</label>
    </ligand>
</feature>
<dbReference type="SUPFAM" id="SSF109604">
    <property type="entry name" value="HD-domain/PDEase-like"/>
    <property type="match status" value="1"/>
</dbReference>
<organism evidence="9 10">
    <name type="scientific">Tritrichomonas foetus</name>
    <dbReference type="NCBI Taxonomy" id="1144522"/>
    <lineage>
        <taxon>Eukaryota</taxon>
        <taxon>Metamonada</taxon>
        <taxon>Parabasalia</taxon>
        <taxon>Tritrichomonadida</taxon>
        <taxon>Tritrichomonadidae</taxon>
        <taxon>Tritrichomonas</taxon>
    </lineage>
</organism>
<keyword evidence="2 6" id="KW-0479">Metal-binding</keyword>
<reference evidence="9" key="1">
    <citation type="submission" date="2016-10" db="EMBL/GenBank/DDBJ databases">
        <authorList>
            <person name="Benchimol M."/>
            <person name="Almeida L.G."/>
            <person name="Vasconcelos A.T."/>
            <person name="Perreira-Neves A."/>
            <person name="Rosa I.A."/>
            <person name="Tasca T."/>
            <person name="Bogo M.R."/>
            <person name="de Souza W."/>
        </authorList>
    </citation>
    <scope>NUCLEOTIDE SEQUENCE [LARGE SCALE GENOMIC DNA]</scope>
    <source>
        <strain evidence="9">K</strain>
    </source>
</reference>
<feature type="binding site" evidence="5">
    <location>
        <begin position="892"/>
        <end position="896"/>
    </location>
    <ligand>
        <name>AMP</name>
        <dbReference type="ChEBI" id="CHEBI:456215"/>
    </ligand>
</feature>
<feature type="binding site" evidence="5">
    <location>
        <position position="1096"/>
    </location>
    <ligand>
        <name>AMP</name>
        <dbReference type="ChEBI" id="CHEBI:456215"/>
    </ligand>
</feature>
<evidence type="ECO:0000256" key="6">
    <source>
        <dbReference type="PIRSR" id="PIRSR623088-3"/>
    </source>
</evidence>
<evidence type="ECO:0000313" key="10">
    <source>
        <dbReference type="Proteomes" id="UP000179807"/>
    </source>
</evidence>
<dbReference type="InterPro" id="IPR023088">
    <property type="entry name" value="PDEase"/>
</dbReference>
<dbReference type="OrthoDB" id="74705at2759"/>
<dbReference type="InterPro" id="IPR029016">
    <property type="entry name" value="GAF-like_dom_sf"/>
</dbReference>
<comment type="caution">
    <text evidence="9">The sequence shown here is derived from an EMBL/GenBank/DDBJ whole genome shotgun (WGS) entry which is preliminary data.</text>
</comment>
<accession>A0A1J4KZS5</accession>
<dbReference type="Pfam" id="PF01590">
    <property type="entry name" value="GAF"/>
    <property type="match status" value="1"/>
</dbReference>
<evidence type="ECO:0000256" key="1">
    <source>
        <dbReference type="ARBA" id="ARBA00022535"/>
    </source>
</evidence>
<dbReference type="InterPro" id="IPR002073">
    <property type="entry name" value="PDEase_catalytic_dom"/>
</dbReference>
<dbReference type="PANTHER" id="PTHR11347">
    <property type="entry name" value="CYCLIC NUCLEOTIDE PHOSPHODIESTERASE"/>
    <property type="match status" value="1"/>
</dbReference>
<dbReference type="RefSeq" id="XP_068368342.1">
    <property type="nucleotide sequence ID" value="XM_068514424.1"/>
</dbReference>
<dbReference type="SUPFAM" id="SSF55781">
    <property type="entry name" value="GAF domain-like"/>
    <property type="match status" value="4"/>
</dbReference>
<gene>
    <name evidence="9" type="ORF">TRFO_42669</name>
</gene>
<feature type="compositionally biased region" description="Low complexity" evidence="7">
    <location>
        <begin position="53"/>
        <end position="68"/>
    </location>
</feature>
<feature type="active site" description="Proton donor" evidence="4">
    <location>
        <position position="892"/>
    </location>
</feature>
<evidence type="ECO:0000256" key="7">
    <source>
        <dbReference type="SAM" id="MobiDB-lite"/>
    </source>
</evidence>
<proteinExistence type="predicted"/>
<keyword evidence="10" id="KW-1185">Reference proteome</keyword>
<dbReference type="Gene3D" id="3.30.450.40">
    <property type="match status" value="3"/>
</dbReference>
<feature type="binding site" evidence="5">
    <location>
        <position position="933"/>
    </location>
    <ligand>
        <name>AMP</name>
        <dbReference type="ChEBI" id="CHEBI:456215"/>
    </ligand>
</feature>
<feature type="compositionally biased region" description="Polar residues" evidence="7">
    <location>
        <begin position="78"/>
        <end position="89"/>
    </location>
</feature>
<feature type="binding site" evidence="5">
    <location>
        <position position="1044"/>
    </location>
    <ligand>
        <name>AMP</name>
        <dbReference type="ChEBI" id="CHEBI:456215"/>
    </ligand>
</feature>
<name>A0A1J4KZS5_9EUKA</name>
<dbReference type="SMART" id="SM00065">
    <property type="entry name" value="GAF"/>
    <property type="match status" value="2"/>
</dbReference>
<feature type="compositionally biased region" description="Polar residues" evidence="7">
    <location>
        <begin position="14"/>
        <end position="25"/>
    </location>
</feature>
<evidence type="ECO:0000256" key="5">
    <source>
        <dbReference type="PIRSR" id="PIRSR623088-2"/>
    </source>
</evidence>
<dbReference type="GO" id="GO:0046872">
    <property type="term" value="F:metal ion binding"/>
    <property type="evidence" value="ECO:0007669"/>
    <property type="project" value="UniProtKB-KW"/>
</dbReference>
<feature type="binding site" evidence="6">
    <location>
        <position position="932"/>
    </location>
    <ligand>
        <name>Zn(2+)</name>
        <dbReference type="ChEBI" id="CHEBI:29105"/>
        <label>1</label>
    </ligand>
</feature>
<dbReference type="InterPro" id="IPR036971">
    <property type="entry name" value="PDEase_catalytic_dom_sf"/>
</dbReference>
<sequence>MNTSKFNLGRRGTKTQIPSLVNRPQSRFDPGLHNFVVTHSPRVSLPANTKRPQTSSSISQQQQFIQSRSESDHHKNHANSTSPVNLYGAINNNVNSDQIIKQNDANANNNGSNHHGHHRVSNFEKGKPHSTPGVTKFAIQSSSSFKHNLNGINHNYDQSLDIFLGKASALPLHAALEQFFRQHFEAKMAIVWQEIPHLQLLYSSSFNITLSHSSGLVGYSFVSRGILKAFNPSDHPAYDQTVDEKFCSPNSPVVIFPLFDYRNNISYVIEIIRSTHSKEFTDVDESFIEWFARKFRVLSQWLKIEKSIDPLLSDIMQLMRRDKFLPVVRAKIAGFFDCRSSDIFKYDKKANKIIQYGETIETIDTSNAGIVGDSLLREQMVNVVRTKLNNNYCPDVDKFDEPMLSLPVSDSDGQTVYSIVLRGPNRSAVFTKDDEDLLKKAAPFILLGFTNSDTFSVIDDEYQNSRNEREGLAALLEVVEVISSQLNTKKLTELIMEKGRSLTNADRCSLLVVNETRDRLITSFHKGLENCIDIPINKGIAGKTVMEGKALNIADVYETEFFDSSTDMETGYRTKSILSVPIYNHLSEIIGVTEMVNKLNDKPFTQFDMKLIQIYNVFCGISLENAKLYQESLELSHNLRSFFDTAFTMSKSKLSLQRVLAEILMNAKNSIHAEHATILLIDEAAGVFSSFFSSLDHYPQTFPITTGIAGQCVKTRKGIISNDVYSNQFFYRGIDNFTNYKTHSLVATPILSSDGAILGVTEITNKTSGSFTKKDMKTLQAFSTFASIAIENARLKNIVEFGDSEIEMKKYIGKSELSSTSIPTNLQLTDAQKLTVTSLNCFAVDFQGILHFKELFYFFNLFKLLETFEIPNESFFKFCFTISGTYNDVPYHNWTHACDVTQYVTYEIITAGLTNIFTANEIFGLMTAAICHDANHRGFNNIYNVKAQTPFGILFKDLSVMEMHHITVAIPIITRDDINLFHSLDSNETKNMWSLFISLILATDMAHHFELVKKGQGILDEGSFSFDIPENRLLGLQLVLKVADISNVSRPFDIANKWCDILCKEFFRQGDLEKESGIGLTSPLNDRENNDKPKSQIGFYNFICLPLYHVLAGIFPPLQVNVDSVKSNLEVWKSMVPPASPS</sequence>
<keyword evidence="1" id="KW-0140">cGMP</keyword>
<dbReference type="InterPro" id="IPR003607">
    <property type="entry name" value="HD/PDEase_dom"/>
</dbReference>
<dbReference type="Proteomes" id="UP000179807">
    <property type="component" value="Unassembled WGS sequence"/>
</dbReference>
<evidence type="ECO:0000256" key="2">
    <source>
        <dbReference type="ARBA" id="ARBA00022723"/>
    </source>
</evidence>